<dbReference type="AlphaFoldDB" id="A0A4D6HNQ4"/>
<evidence type="ECO:0000313" key="1">
    <source>
        <dbReference type="EMBL" id="QCC55460.1"/>
    </source>
</evidence>
<protein>
    <submittedName>
        <fullName evidence="1">Uncharacterized protein</fullName>
    </submittedName>
</protein>
<gene>
    <name evidence="1" type="ORF">DV706_13875</name>
</gene>
<accession>A0A4D6HNQ4</accession>
<sequence length="59" mass="6858">MVNQVMLKSKALLVVDVRQLAMIYETSKEVMEDEKAHHSERQTAARLNEECADLLEQKR</sequence>
<dbReference type="KEGG" id="nbg:DV706_13875"/>
<evidence type="ECO:0000313" key="2">
    <source>
        <dbReference type="Proteomes" id="UP000296822"/>
    </source>
</evidence>
<name>A0A4D6HNQ4_9EURY</name>
<dbReference type="Proteomes" id="UP000296822">
    <property type="component" value="Chromosome"/>
</dbReference>
<organism evidence="1 2">
    <name type="scientific">Natronorubrum bangense</name>
    <dbReference type="NCBI Taxonomy" id="61858"/>
    <lineage>
        <taxon>Archaea</taxon>
        <taxon>Methanobacteriati</taxon>
        <taxon>Methanobacteriota</taxon>
        <taxon>Stenosarchaea group</taxon>
        <taxon>Halobacteria</taxon>
        <taxon>Halobacteriales</taxon>
        <taxon>Natrialbaceae</taxon>
        <taxon>Natronorubrum</taxon>
    </lineage>
</organism>
<proteinExistence type="predicted"/>
<reference evidence="1 2" key="1">
    <citation type="journal article" date="2019" name="Nat. Commun.">
        <title>A new type of DNA phosphorothioation-based antiviral system in archaea.</title>
        <authorList>
            <person name="Xiong L."/>
            <person name="Liu S."/>
            <person name="Chen S."/>
            <person name="Xiao Y."/>
            <person name="Zhu B."/>
            <person name="Gao Y."/>
            <person name="Zhang Y."/>
            <person name="Chen B."/>
            <person name="Luo J."/>
            <person name="Deng Z."/>
            <person name="Chen X."/>
            <person name="Wang L."/>
            <person name="Chen S."/>
        </authorList>
    </citation>
    <scope>NUCLEOTIDE SEQUENCE [LARGE SCALE GENOMIC DNA]</scope>
    <source>
        <strain evidence="1 2">JCM 10635</strain>
    </source>
</reference>
<dbReference type="EMBL" id="CP031305">
    <property type="protein sequence ID" value="QCC55460.1"/>
    <property type="molecule type" value="Genomic_DNA"/>
</dbReference>